<gene>
    <name evidence="1" type="ORF">PR002_g32423</name>
</gene>
<dbReference type="AlphaFoldDB" id="A0A6A3GA11"/>
<comment type="caution">
    <text evidence="1">The sequence shown here is derived from an EMBL/GenBank/DDBJ whole genome shotgun (WGS) entry which is preliminary data.</text>
</comment>
<dbReference type="EMBL" id="QXFU01010695">
    <property type="protein sequence ID" value="KAE8953317.1"/>
    <property type="molecule type" value="Genomic_DNA"/>
</dbReference>
<evidence type="ECO:0000313" key="2">
    <source>
        <dbReference type="Proteomes" id="UP000435112"/>
    </source>
</evidence>
<dbReference type="Proteomes" id="UP000435112">
    <property type="component" value="Unassembled WGS sequence"/>
</dbReference>
<accession>A0A6A3GA11</accession>
<dbReference type="OrthoDB" id="79193at2759"/>
<protein>
    <submittedName>
        <fullName evidence="1">Uncharacterized protein</fullName>
    </submittedName>
</protein>
<proteinExistence type="predicted"/>
<sequence>MVLMVPLSKGKTALMDVIADRKAGGKIRGQILPNDHPTTDIATTIILRGRSWSTSCRSGLSDHQPLSCSDGKLCVSDTKGFTT</sequence>
<name>A0A6A3GA11_9STRA</name>
<organism evidence="1 2">
    <name type="scientific">Phytophthora rubi</name>
    <dbReference type="NCBI Taxonomy" id="129364"/>
    <lineage>
        <taxon>Eukaryota</taxon>
        <taxon>Sar</taxon>
        <taxon>Stramenopiles</taxon>
        <taxon>Oomycota</taxon>
        <taxon>Peronosporomycetes</taxon>
        <taxon>Peronosporales</taxon>
        <taxon>Peronosporaceae</taxon>
        <taxon>Phytophthora</taxon>
    </lineage>
</organism>
<evidence type="ECO:0000313" key="1">
    <source>
        <dbReference type="EMBL" id="KAE8953317.1"/>
    </source>
</evidence>
<reference evidence="1 2" key="1">
    <citation type="submission" date="2018-09" db="EMBL/GenBank/DDBJ databases">
        <title>Genomic investigation of the strawberry pathogen Phytophthora fragariae indicates pathogenicity is determined by transcriptional variation in three key races.</title>
        <authorList>
            <person name="Adams T.M."/>
            <person name="Armitage A.D."/>
            <person name="Sobczyk M.K."/>
            <person name="Bates H.J."/>
            <person name="Dunwell J.M."/>
            <person name="Nellist C.F."/>
            <person name="Harrison R.J."/>
        </authorList>
    </citation>
    <scope>NUCLEOTIDE SEQUENCE [LARGE SCALE GENOMIC DNA]</scope>
    <source>
        <strain evidence="1 2">SCRP324</strain>
    </source>
</reference>